<reference evidence="2" key="1">
    <citation type="submission" date="2021-10" db="EMBL/GenBank/DDBJ databases">
        <title>Marinomonas pontica sp. nov., isolated from the Black Sea.</title>
        <authorList>
            <person name="Zhao L.-H."/>
            <person name="Xue J.-H."/>
        </authorList>
    </citation>
    <scope>NUCLEOTIDE SEQUENCE</scope>
    <source>
        <strain evidence="2">E8</strain>
    </source>
</reference>
<protein>
    <submittedName>
        <fullName evidence="2">Conjugal transfer protein TraH</fullName>
    </submittedName>
</protein>
<dbReference type="EMBL" id="JAJATW010000019">
    <property type="protein sequence ID" value="MCB5162605.1"/>
    <property type="molecule type" value="Genomic_DNA"/>
</dbReference>
<dbReference type="AlphaFoldDB" id="A0A9X1INY3"/>
<dbReference type="Pfam" id="PF06122">
    <property type="entry name" value="TraH"/>
    <property type="match status" value="1"/>
</dbReference>
<sequence length="492" mass="53308">MRKIIKVKSNPFRLKKLVTVSTFALISATLSFPVNADIQGDANALQSEIDSFFGDMSNVTVPGVFETQRRGVISGGRYTLKTKIFDENLVNFVPPSWKGGCGGIDMFGGSFSFISSDQLVQLLRQVASNGKGYAFQLAIDNVCPTCSKHMESFQKKMQALNQHLGNSCQLAQGIVNDAIGASDNKAKTDASIAATTKGLVSDVFGAREEVETGKSSEEELGEALLLEKELIGNVVWQQLKKQNVQSWFSSGGSDDSLLEIMMSLTGTLIRTAPIPDPEDPGDPSDAATSLPLITKPPKEGILQAILSGGTVKAYECDDSEKCFYPGDQDLTVDGMALKIQDMLLGSDSKPGIIFKFANNQGKLTDSETALMSSLPAGAGTIIRNLSVLSEDASRMFVLRTSNSIALEIVYTLTEELFRAVLLSISQSKSPHAAKALKDVSKARNTVYQDFLFLQSQNGDMSELIDNYNSMLSTLRKKKYISDSVVPPQQTRN</sequence>
<accession>A0A9X1INY3</accession>
<evidence type="ECO:0000313" key="2">
    <source>
        <dbReference type="EMBL" id="MCB5162605.1"/>
    </source>
</evidence>
<organism evidence="2 3">
    <name type="scientific">Marinomonas algarum</name>
    <dbReference type="NCBI Taxonomy" id="2883105"/>
    <lineage>
        <taxon>Bacteria</taxon>
        <taxon>Pseudomonadati</taxon>
        <taxon>Pseudomonadota</taxon>
        <taxon>Gammaproteobacteria</taxon>
        <taxon>Oceanospirillales</taxon>
        <taxon>Oceanospirillaceae</taxon>
        <taxon>Marinomonas</taxon>
    </lineage>
</organism>
<dbReference type="RefSeq" id="WP_226754951.1">
    <property type="nucleotide sequence ID" value="NZ_JAJATW010000019.1"/>
</dbReference>
<evidence type="ECO:0000313" key="3">
    <source>
        <dbReference type="Proteomes" id="UP001139095"/>
    </source>
</evidence>
<dbReference type="InterPro" id="IPR010927">
    <property type="entry name" value="T4SS_TraH"/>
</dbReference>
<name>A0A9X1INY3_9GAMM</name>
<feature type="signal peptide" evidence="1">
    <location>
        <begin position="1"/>
        <end position="36"/>
    </location>
</feature>
<dbReference type="Proteomes" id="UP001139095">
    <property type="component" value="Unassembled WGS sequence"/>
</dbReference>
<proteinExistence type="predicted"/>
<comment type="caution">
    <text evidence="2">The sequence shown here is derived from an EMBL/GenBank/DDBJ whole genome shotgun (WGS) entry which is preliminary data.</text>
</comment>
<gene>
    <name evidence="2" type="ORF">LG368_11945</name>
</gene>
<evidence type="ECO:0000256" key="1">
    <source>
        <dbReference type="SAM" id="SignalP"/>
    </source>
</evidence>
<keyword evidence="3" id="KW-1185">Reference proteome</keyword>
<feature type="chain" id="PRO_5040908849" evidence="1">
    <location>
        <begin position="37"/>
        <end position="492"/>
    </location>
</feature>
<keyword evidence="1" id="KW-0732">Signal</keyword>